<evidence type="ECO:0000256" key="6">
    <source>
        <dbReference type="ARBA" id="ARBA00022553"/>
    </source>
</evidence>
<sequence length="475" mass="51584">MRGVQIFSGTAHPTLAESICERLGAVTAPAELRKFSNGETLVNIGVSVRNQDVYIVQSGSSKINDSLMELLIMISACKGGSAKSITAVMPYFPYSRQSKKKSHRGSITARMIANLLSIAGVDHVITLDLHASQMQGFFGKPVDNLFAEPLIARWIKMNVPEWKTAVVVSKNAGGTKRVTSLADSLKLNFGIVTTDRRRPPKVNISLSDSTIFFDTIERGNAAGNPAEPILESQESAVDDLFLSKSADTLRPETPPSARRPSELEAANDTTDERAREVITGRLVQGHLVDDDYSEDTTQATTPVPPAGSESGDSERIVDPMSSSVFSLHSLQPDHALGGTYDAEASDEDEAHPHIIEERTITLVGDVKDKPVFIVDDMIDRSGSWVAAAETVVRKGGAKKVYCIATHGLFGENSLEDMEQCTAIDHIIVTNSFPIPAELMRQSKKLIVIDVSTLLSESIRRHHYGESISALFQLAD</sequence>
<evidence type="ECO:0000256" key="3">
    <source>
        <dbReference type="ARBA" id="ARBA00006478"/>
    </source>
</evidence>
<dbReference type="InterPro" id="IPR000836">
    <property type="entry name" value="PRTase_dom"/>
</dbReference>
<dbReference type="InterPro" id="IPR000842">
    <property type="entry name" value="PRib_PP_synth_CS"/>
</dbReference>
<dbReference type="STRING" id="28573.A0A0U1M0F2"/>
<keyword evidence="6" id="KW-0597">Phosphoprotein</keyword>
<dbReference type="FunFam" id="3.40.50.2020:FF:000017">
    <property type="entry name" value="Ribose-phosphate pyrophosphokinase 1"/>
    <property type="match status" value="1"/>
</dbReference>
<dbReference type="Gene3D" id="3.40.50.2020">
    <property type="match status" value="3"/>
</dbReference>
<dbReference type="GO" id="GO:0000287">
    <property type="term" value="F:magnesium ion binding"/>
    <property type="evidence" value="ECO:0007669"/>
    <property type="project" value="InterPro"/>
</dbReference>
<dbReference type="GO" id="GO:0002189">
    <property type="term" value="C:ribose phosphate diphosphokinase complex"/>
    <property type="evidence" value="ECO:0007669"/>
    <property type="project" value="EnsemblFungi"/>
</dbReference>
<evidence type="ECO:0000256" key="2">
    <source>
        <dbReference type="ARBA" id="ARBA00004996"/>
    </source>
</evidence>
<keyword evidence="5" id="KW-0963">Cytoplasm</keyword>
<evidence type="ECO:0000256" key="7">
    <source>
        <dbReference type="ARBA" id="ARBA00022679"/>
    </source>
</evidence>
<keyword evidence="7" id="KW-0808">Transferase</keyword>
<protein>
    <recommendedName>
        <fullName evidence="14">Ribose-phosphate pyrophosphokinase 1</fullName>
        <ecNumber evidence="4">2.7.6.1</ecNumber>
    </recommendedName>
    <alternativeName>
        <fullName evidence="16">Phosphoribosyl pyrophosphate synthase 1</fullName>
    </alternativeName>
</protein>
<dbReference type="GO" id="GO:0009156">
    <property type="term" value="P:ribonucleoside monophosphate biosynthetic process"/>
    <property type="evidence" value="ECO:0007669"/>
    <property type="project" value="InterPro"/>
</dbReference>
<evidence type="ECO:0000256" key="4">
    <source>
        <dbReference type="ARBA" id="ARBA00013247"/>
    </source>
</evidence>
<evidence type="ECO:0000256" key="1">
    <source>
        <dbReference type="ARBA" id="ARBA00004496"/>
    </source>
</evidence>
<evidence type="ECO:0000256" key="9">
    <source>
        <dbReference type="ARBA" id="ARBA00022727"/>
    </source>
</evidence>
<dbReference type="InterPro" id="IPR029057">
    <property type="entry name" value="PRTase-like"/>
</dbReference>
<name>A0A0U1M0F2_TALIS</name>
<keyword evidence="13" id="KW-0460">Magnesium</keyword>
<evidence type="ECO:0000313" key="19">
    <source>
        <dbReference type="EMBL" id="CRG89019.1"/>
    </source>
</evidence>
<evidence type="ECO:0000259" key="18">
    <source>
        <dbReference type="Pfam" id="PF13793"/>
    </source>
</evidence>
<dbReference type="Pfam" id="PF13793">
    <property type="entry name" value="Pribosyltran_N"/>
    <property type="match status" value="1"/>
</dbReference>
<keyword evidence="9" id="KW-0545">Nucleotide biosynthesis</keyword>
<dbReference type="AlphaFoldDB" id="A0A0U1M0F2"/>
<dbReference type="SUPFAM" id="SSF53271">
    <property type="entry name" value="PRTase-like"/>
    <property type="match status" value="2"/>
</dbReference>
<dbReference type="Pfam" id="PF14572">
    <property type="entry name" value="Pribosyl_synth"/>
    <property type="match status" value="1"/>
</dbReference>
<evidence type="ECO:0000256" key="15">
    <source>
        <dbReference type="ARBA" id="ARBA00049535"/>
    </source>
</evidence>
<dbReference type="NCBIfam" id="TIGR01251">
    <property type="entry name" value="ribP_PPkin"/>
    <property type="match status" value="1"/>
</dbReference>
<feature type="domain" description="Ribose-phosphate pyrophosphokinase N-terminal" evidence="18">
    <location>
        <begin position="5"/>
        <end position="120"/>
    </location>
</feature>
<evidence type="ECO:0000256" key="8">
    <source>
        <dbReference type="ARBA" id="ARBA00022723"/>
    </source>
</evidence>
<evidence type="ECO:0000256" key="5">
    <source>
        <dbReference type="ARBA" id="ARBA00022490"/>
    </source>
</evidence>
<dbReference type="PROSITE" id="PS00114">
    <property type="entry name" value="PRPP_SYNTHASE"/>
    <property type="match status" value="1"/>
</dbReference>
<evidence type="ECO:0000313" key="20">
    <source>
        <dbReference type="Proteomes" id="UP000054383"/>
    </source>
</evidence>
<dbReference type="CDD" id="cd06223">
    <property type="entry name" value="PRTases_typeI"/>
    <property type="match status" value="2"/>
</dbReference>
<keyword evidence="10" id="KW-0547">Nucleotide-binding</keyword>
<gene>
    <name evidence="19" type="primary">PRS2</name>
    <name evidence="19" type="ORF">PISL3812_06054</name>
</gene>
<keyword evidence="8" id="KW-0479">Metal-binding</keyword>
<dbReference type="GO" id="GO:0006164">
    <property type="term" value="P:purine nucleotide biosynthetic process"/>
    <property type="evidence" value="ECO:0007669"/>
    <property type="project" value="TreeGrafter"/>
</dbReference>
<keyword evidence="20" id="KW-1185">Reference proteome</keyword>
<evidence type="ECO:0000256" key="14">
    <source>
        <dbReference type="ARBA" id="ARBA00040334"/>
    </source>
</evidence>
<keyword evidence="12" id="KW-0067">ATP-binding</keyword>
<dbReference type="GO" id="GO:0016301">
    <property type="term" value="F:kinase activity"/>
    <property type="evidence" value="ECO:0007669"/>
    <property type="project" value="UniProtKB-KW"/>
</dbReference>
<evidence type="ECO:0000256" key="12">
    <source>
        <dbReference type="ARBA" id="ARBA00022840"/>
    </source>
</evidence>
<comment type="pathway">
    <text evidence="2">Metabolic intermediate biosynthesis; 5-phospho-alpha-D-ribose 1-diphosphate biosynthesis; 5-phospho-alpha-D-ribose 1-diphosphate from D-ribose 5-phosphate (route I): step 1/1.</text>
</comment>
<dbReference type="FunFam" id="3.40.50.2020:FF:000043">
    <property type="entry name" value="Ribose-phosphate pyrophosphokinase 1"/>
    <property type="match status" value="1"/>
</dbReference>
<reference evidence="19 20" key="1">
    <citation type="submission" date="2015-04" db="EMBL/GenBank/DDBJ databases">
        <authorList>
            <person name="Syromyatnikov M.Y."/>
            <person name="Popov V.N."/>
        </authorList>
    </citation>
    <scope>NUCLEOTIDE SEQUENCE [LARGE SCALE GENOMIC DNA]</scope>
    <source>
        <strain evidence="19">WF-38-12</strain>
    </source>
</reference>
<dbReference type="GO" id="GO:0004749">
    <property type="term" value="F:ribose phosphate diphosphokinase activity"/>
    <property type="evidence" value="ECO:0007669"/>
    <property type="project" value="UniProtKB-EC"/>
</dbReference>
<dbReference type="EC" id="2.7.6.1" evidence="4"/>
<evidence type="ECO:0000256" key="16">
    <source>
        <dbReference type="ARBA" id="ARBA00077829"/>
    </source>
</evidence>
<dbReference type="InterPro" id="IPR005946">
    <property type="entry name" value="Rib-P_diPkinase"/>
</dbReference>
<proteinExistence type="inferred from homology"/>
<keyword evidence="11 19" id="KW-0418">Kinase</keyword>
<dbReference type="GO" id="GO:0005737">
    <property type="term" value="C:cytoplasm"/>
    <property type="evidence" value="ECO:0007669"/>
    <property type="project" value="UniProtKB-SubCell"/>
</dbReference>
<comment type="similarity">
    <text evidence="3">Belongs to the ribose-phosphate pyrophosphokinase family.</text>
</comment>
<comment type="subcellular location">
    <subcellularLocation>
        <location evidence="1">Cytoplasm</location>
    </subcellularLocation>
</comment>
<dbReference type="GO" id="GO:0006015">
    <property type="term" value="P:5-phosphoribose 1-diphosphate biosynthetic process"/>
    <property type="evidence" value="ECO:0007669"/>
    <property type="project" value="EnsemblFungi"/>
</dbReference>
<evidence type="ECO:0000256" key="11">
    <source>
        <dbReference type="ARBA" id="ARBA00022777"/>
    </source>
</evidence>
<dbReference type="OMA" id="CKMKKHR"/>
<dbReference type="InterPro" id="IPR029099">
    <property type="entry name" value="Pribosyltran_N"/>
</dbReference>
<evidence type="ECO:0000256" key="13">
    <source>
        <dbReference type="ARBA" id="ARBA00022842"/>
    </source>
</evidence>
<dbReference type="Proteomes" id="UP000054383">
    <property type="component" value="Unassembled WGS sequence"/>
</dbReference>
<evidence type="ECO:0000256" key="17">
    <source>
        <dbReference type="SAM" id="MobiDB-lite"/>
    </source>
</evidence>
<evidence type="ECO:0000256" key="10">
    <source>
        <dbReference type="ARBA" id="ARBA00022741"/>
    </source>
</evidence>
<comment type="catalytic activity">
    <reaction evidence="15">
        <text>D-ribose 5-phosphate + ATP = 5-phospho-alpha-D-ribose 1-diphosphate + AMP + H(+)</text>
        <dbReference type="Rhea" id="RHEA:15609"/>
        <dbReference type="ChEBI" id="CHEBI:15378"/>
        <dbReference type="ChEBI" id="CHEBI:30616"/>
        <dbReference type="ChEBI" id="CHEBI:58017"/>
        <dbReference type="ChEBI" id="CHEBI:78346"/>
        <dbReference type="ChEBI" id="CHEBI:456215"/>
        <dbReference type="EC" id="2.7.6.1"/>
    </reaction>
</comment>
<feature type="region of interest" description="Disordered" evidence="17">
    <location>
        <begin position="245"/>
        <end position="316"/>
    </location>
</feature>
<organism evidence="19 20">
    <name type="scientific">Talaromyces islandicus</name>
    <name type="common">Penicillium islandicum</name>
    <dbReference type="NCBI Taxonomy" id="28573"/>
    <lineage>
        <taxon>Eukaryota</taxon>
        <taxon>Fungi</taxon>
        <taxon>Dikarya</taxon>
        <taxon>Ascomycota</taxon>
        <taxon>Pezizomycotina</taxon>
        <taxon>Eurotiomycetes</taxon>
        <taxon>Eurotiomycetidae</taxon>
        <taxon>Eurotiales</taxon>
        <taxon>Trichocomaceae</taxon>
        <taxon>Talaromyces</taxon>
        <taxon>Talaromyces sect. Islandici</taxon>
    </lineage>
</organism>
<dbReference type="PANTHER" id="PTHR10210:SF57">
    <property type="entry name" value="RIBOSE-PHOSPHATE DIPHOSPHOKINASE"/>
    <property type="match status" value="1"/>
</dbReference>
<dbReference type="GO" id="GO:0005524">
    <property type="term" value="F:ATP binding"/>
    <property type="evidence" value="ECO:0007669"/>
    <property type="project" value="UniProtKB-KW"/>
</dbReference>
<dbReference type="SMART" id="SM01400">
    <property type="entry name" value="Pribosyltran_N"/>
    <property type="match status" value="1"/>
</dbReference>
<accession>A0A0U1M0F2</accession>
<dbReference type="PANTHER" id="PTHR10210">
    <property type="entry name" value="RIBOSE-PHOSPHATE DIPHOSPHOKINASE FAMILY MEMBER"/>
    <property type="match status" value="1"/>
</dbReference>
<dbReference type="EMBL" id="CVMT01000005">
    <property type="protein sequence ID" value="CRG89019.1"/>
    <property type="molecule type" value="Genomic_DNA"/>
</dbReference>
<dbReference type="OrthoDB" id="413572at2759"/>